<dbReference type="SUPFAM" id="SSF53335">
    <property type="entry name" value="S-adenosyl-L-methionine-dependent methyltransferases"/>
    <property type="match status" value="1"/>
</dbReference>
<evidence type="ECO:0000256" key="6">
    <source>
        <dbReference type="SAM" id="MobiDB-lite"/>
    </source>
</evidence>
<dbReference type="InterPro" id="IPR001525">
    <property type="entry name" value="C5_MeTfrase"/>
</dbReference>
<evidence type="ECO:0000313" key="7">
    <source>
        <dbReference type="EMBL" id="KAK7053188.1"/>
    </source>
</evidence>
<sequence length="1556" mass="174140">MTRHHSLNLDKQYCPHWTTAEGLREIMQNWFDGMIASYDLYSPDRLKVVEARLKKQNGKTIRRFNAFVDSVSKDTADAVGYIEHRYFEKKEKEEESEIKFSDGRASTSRRGDSGEREVGEDNGEEWDDDSDFSAEESEDEYSQKSLPKKNGKEKRKEKQKKTAGGKQEDELIIVNKRASITYNKLRQGKTTKASESDSGRFIGRYGDGMKVGIVAMLRDGLSVIYYTNRMRWKFFFYADKKYSGSVDELWVAITYDKKKKATYNCDKDTRVSIKGVPLAIASHAFDNALFCCPPSPEHVLQTARPSPIGRVLTGKTHVGKLFGSSIFICNYSRVDKGGPFLYYGYDVRGGVNCSRDRNNPDIKEATNKITQIWSECLLEEANRVSGSTNVTSKAFSRAEQYLKLFEMEGFCMDTAGARKGFSDAVIKHLWRAYLHRIKEDRRTSAFWIYNPRKSDGDDESPSRIIKSMGMVPITPPETLVMLFEDHELVMTAREKREATFMSLNPSPLLSSTDAFPRYVAHSIHVIQEYDRYLRGLSFAWKDVGSKKSIIKEEEVLPEVIGAIGNKERIQLDLDVVVDRHRVFLNDRNLSLHDVHVLRRNCPEYLSRSDNETCICNCSVRLLALDMVDQIYPTRSSRMRAFGDMMDLMAMCPHRFSSKFVPASENAGELTVSWTTYSSSKGFTVELREQGTASVTKTLKRTMVDLVDASDCDDSSDEEVAMQVNAKGEESDNANAADADPAPDRCTTFLTSADSSVSIPTRFAGQKLRVQACSSRTDISVAYSVPFDFDYPLNQVKNIVARLRDGELYVSFFPVDGAHHYLLTITFIGEEPETFELKETDWSKSLGCKQADKISLTAVSVAGVSSHSESAVDVVLPCQHCRDRIGDTAGNMDHEDLVYGTGGGGGGFSDDSDDDSDDRSDDDADLNTISSTPSRSTTSMGTLVNPTSARQATSATSQLMPKQTICICHWPKTIPSYQAADPSVSKDLVKFEEHFESETISRNLVAASCRKDQAIISVELGVTFVGKSKIQIRPGSVIEATLNTTTRFRHFLLCIESIYRNDIDQDIRLHCQRYLSQCDFLDSKLGTDPSTFALYSNVLREPQDLELFLVTDDATLHKVCEIRAWDIQTVEHVFDDFEKMKPEDGVMPHFKCSSALCFSSRAQSVEHILPLSLLPGSAFCGQDSRVPKPTSIRIGDFQASVGGFSDGFRRAGWVPTAAVEDNVHACNTLKAGLLNLYTYPASVLTPFSGQSWFDYFPKPAGELTVALVSTHKGDPSCYLDGQTIKHCVDVQRSTGTGYLLVEFRTSVTHPELIHHLHRALVELKDLGMQSHWAVLDAKDYGAPISQSRLFLIASKIGLTLPDFPSATHGYDKIPYVTVQDAIADLAIDNPRIENAGDNPAFLCSREHNRYARSMGARDLIENHTILGSDLDLTDLPQTSWNKPCKISQNAWRVPHPDGKRLLSPRELARIKTFRDDYVFTGPAEEQMKQITNTICPILAKAFGETFKAAIIRDNEELKHLFTNNPASSSEILRLSKRGISELDAECSVAKRSRVEGS</sequence>
<dbReference type="PROSITE" id="PS51679">
    <property type="entry name" value="SAM_MT_C5"/>
    <property type="match status" value="1"/>
</dbReference>
<dbReference type="Gene3D" id="3.40.50.150">
    <property type="entry name" value="Vaccinia Virus protein VP39"/>
    <property type="match status" value="1"/>
</dbReference>
<dbReference type="GO" id="GO:0003677">
    <property type="term" value="F:DNA binding"/>
    <property type="evidence" value="ECO:0007669"/>
    <property type="project" value="TreeGrafter"/>
</dbReference>
<comment type="similarity">
    <text evidence="5">Belongs to the class I-like SAM-binding methyltransferase superfamily. C5-methyltransferase family.</text>
</comment>
<dbReference type="Gene3D" id="3.90.120.10">
    <property type="entry name" value="DNA Methylase, subunit A, domain 2"/>
    <property type="match status" value="1"/>
</dbReference>
<feature type="compositionally biased region" description="Basic and acidic residues" evidence="6">
    <location>
        <begin position="93"/>
        <end position="102"/>
    </location>
</feature>
<evidence type="ECO:0000256" key="5">
    <source>
        <dbReference type="PROSITE-ProRule" id="PRU01016"/>
    </source>
</evidence>
<evidence type="ECO:0000256" key="1">
    <source>
        <dbReference type="ARBA" id="ARBA00011975"/>
    </source>
</evidence>
<feature type="region of interest" description="Disordered" evidence="6">
    <location>
        <begin position="93"/>
        <end position="168"/>
    </location>
</feature>
<keyword evidence="8" id="KW-1185">Reference proteome</keyword>
<dbReference type="PANTHER" id="PTHR10629:SF52">
    <property type="entry name" value="DNA (CYTOSINE-5)-METHYLTRANSFERASE 1"/>
    <property type="match status" value="1"/>
</dbReference>
<dbReference type="Pfam" id="PF00145">
    <property type="entry name" value="DNA_methylase"/>
    <property type="match status" value="1"/>
</dbReference>
<comment type="caution">
    <text evidence="7">The sequence shown here is derived from an EMBL/GenBank/DDBJ whole genome shotgun (WGS) entry which is preliminary data.</text>
</comment>
<keyword evidence="4 5" id="KW-0949">S-adenosyl-L-methionine</keyword>
<dbReference type="PANTHER" id="PTHR10629">
    <property type="entry name" value="CYTOSINE-SPECIFIC METHYLTRANSFERASE"/>
    <property type="match status" value="1"/>
</dbReference>
<protein>
    <recommendedName>
        <fullName evidence="1">DNA (cytosine-5-)-methyltransferase</fullName>
        <ecNumber evidence="1">2.1.1.37</ecNumber>
    </recommendedName>
</protein>
<dbReference type="GO" id="GO:0044027">
    <property type="term" value="P:negative regulation of gene expression via chromosomal CpG island methylation"/>
    <property type="evidence" value="ECO:0007669"/>
    <property type="project" value="TreeGrafter"/>
</dbReference>
<evidence type="ECO:0000256" key="2">
    <source>
        <dbReference type="ARBA" id="ARBA00022603"/>
    </source>
</evidence>
<keyword evidence="2 5" id="KW-0489">Methyltransferase</keyword>
<feature type="compositionally biased region" description="Acidic residues" evidence="6">
    <location>
        <begin position="909"/>
        <end position="924"/>
    </location>
</feature>
<evidence type="ECO:0000256" key="4">
    <source>
        <dbReference type="ARBA" id="ARBA00022691"/>
    </source>
</evidence>
<dbReference type="GO" id="GO:0032259">
    <property type="term" value="P:methylation"/>
    <property type="evidence" value="ECO:0007669"/>
    <property type="project" value="UniProtKB-KW"/>
</dbReference>
<feature type="compositionally biased region" description="Acidic residues" evidence="6">
    <location>
        <begin position="120"/>
        <end position="140"/>
    </location>
</feature>
<keyword evidence="3 5" id="KW-0808">Transferase</keyword>
<dbReference type="GO" id="GO:0005634">
    <property type="term" value="C:nucleus"/>
    <property type="evidence" value="ECO:0007669"/>
    <property type="project" value="TreeGrafter"/>
</dbReference>
<dbReference type="GO" id="GO:0003886">
    <property type="term" value="F:DNA (cytosine-5-)-methyltransferase activity"/>
    <property type="evidence" value="ECO:0007669"/>
    <property type="project" value="UniProtKB-EC"/>
</dbReference>
<feature type="compositionally biased region" description="Polar residues" evidence="6">
    <location>
        <begin position="943"/>
        <end position="955"/>
    </location>
</feature>
<proteinExistence type="inferred from homology"/>
<dbReference type="InterPro" id="IPR029063">
    <property type="entry name" value="SAM-dependent_MTases_sf"/>
</dbReference>
<comment type="caution">
    <text evidence="5">Lacks conserved residue(s) required for the propagation of feature annotation.</text>
</comment>
<dbReference type="EC" id="2.1.1.37" evidence="1"/>
<name>A0AAW0DNN2_9AGAR</name>
<evidence type="ECO:0000313" key="8">
    <source>
        <dbReference type="Proteomes" id="UP001383192"/>
    </source>
</evidence>
<evidence type="ECO:0000256" key="3">
    <source>
        <dbReference type="ARBA" id="ARBA00022679"/>
    </source>
</evidence>
<feature type="compositionally biased region" description="Basic and acidic residues" evidence="6">
    <location>
        <begin position="109"/>
        <end position="119"/>
    </location>
</feature>
<feature type="region of interest" description="Disordered" evidence="6">
    <location>
        <begin position="891"/>
        <end position="955"/>
    </location>
</feature>
<gene>
    <name evidence="7" type="ORF">VNI00_003807</name>
</gene>
<feature type="compositionally biased region" description="Low complexity" evidence="6">
    <location>
        <begin position="927"/>
        <end position="941"/>
    </location>
</feature>
<dbReference type="Proteomes" id="UP001383192">
    <property type="component" value="Unassembled WGS sequence"/>
</dbReference>
<feature type="compositionally biased region" description="Basic residues" evidence="6">
    <location>
        <begin position="146"/>
        <end position="163"/>
    </location>
</feature>
<accession>A0AAW0DNN2</accession>
<reference evidence="7 8" key="1">
    <citation type="submission" date="2024-01" db="EMBL/GenBank/DDBJ databases">
        <title>A draft genome for a cacao thread blight-causing isolate of Paramarasmius palmivorus.</title>
        <authorList>
            <person name="Baruah I.K."/>
            <person name="Bukari Y."/>
            <person name="Amoako-Attah I."/>
            <person name="Meinhardt L.W."/>
            <person name="Bailey B.A."/>
            <person name="Cohen S.P."/>
        </authorList>
    </citation>
    <scope>NUCLEOTIDE SEQUENCE [LARGE SCALE GENOMIC DNA]</scope>
    <source>
        <strain evidence="7 8">GH-12</strain>
    </source>
</reference>
<dbReference type="InterPro" id="IPR050390">
    <property type="entry name" value="C5-Methyltransferase"/>
</dbReference>
<dbReference type="EMBL" id="JAYKXP010000010">
    <property type="protein sequence ID" value="KAK7053188.1"/>
    <property type="molecule type" value="Genomic_DNA"/>
</dbReference>
<organism evidence="7 8">
    <name type="scientific">Paramarasmius palmivorus</name>
    <dbReference type="NCBI Taxonomy" id="297713"/>
    <lineage>
        <taxon>Eukaryota</taxon>
        <taxon>Fungi</taxon>
        <taxon>Dikarya</taxon>
        <taxon>Basidiomycota</taxon>
        <taxon>Agaricomycotina</taxon>
        <taxon>Agaricomycetes</taxon>
        <taxon>Agaricomycetidae</taxon>
        <taxon>Agaricales</taxon>
        <taxon>Marasmiineae</taxon>
        <taxon>Marasmiaceae</taxon>
        <taxon>Paramarasmius</taxon>
    </lineage>
</organism>